<evidence type="ECO:0000313" key="1">
    <source>
        <dbReference type="EMBL" id="ACA40577.1"/>
    </source>
</evidence>
<sequence length="40" mass="4461">MQQPLNQIEQEIRGTDNAHSQEQLCNRIRDGTGAMDGFTG</sequence>
<dbReference type="Proteomes" id="UP000002164">
    <property type="component" value="Chromosome"/>
</dbReference>
<dbReference type="EMBL" id="CP000817">
    <property type="protein sequence ID" value="ACA40577.1"/>
    <property type="molecule type" value="Genomic_DNA"/>
</dbReference>
<protein>
    <submittedName>
        <fullName evidence="1">Uncharacterized protein</fullName>
    </submittedName>
</protein>
<organism evidence="1 2">
    <name type="scientific">Lysinibacillus sphaericus (strain C3-41)</name>
    <dbReference type="NCBI Taxonomy" id="444177"/>
    <lineage>
        <taxon>Bacteria</taxon>
        <taxon>Bacillati</taxon>
        <taxon>Bacillota</taxon>
        <taxon>Bacilli</taxon>
        <taxon>Bacillales</taxon>
        <taxon>Bacillaceae</taxon>
        <taxon>Lysinibacillus</taxon>
    </lineage>
</organism>
<accession>B1HPD1</accession>
<name>B1HPD1_LYSSC</name>
<dbReference type="AlphaFoldDB" id="B1HPD1"/>
<dbReference type="EnsemblBacteria" id="ACA40577">
    <property type="protein sequence ID" value="ACA40577"/>
    <property type="gene ID" value="Bsph_3062"/>
</dbReference>
<evidence type="ECO:0000313" key="2">
    <source>
        <dbReference type="Proteomes" id="UP000002164"/>
    </source>
</evidence>
<proteinExistence type="predicted"/>
<dbReference type="KEGG" id="lsp:Bsph_3062"/>
<reference evidence="1 2" key="1">
    <citation type="journal article" date="2008" name="J. Bacteriol.">
        <title>Complete genome sequence of the mosquitocidal bacterium Bacillus sphaericus C3-41 and comparison with those of closely related Bacillus species.</title>
        <authorList>
            <person name="Hu X."/>
            <person name="Fan W."/>
            <person name="Han B."/>
            <person name="Liu H."/>
            <person name="Zheng D."/>
            <person name="Li Q."/>
            <person name="Dong W."/>
            <person name="Yan J."/>
            <person name="Gao M."/>
            <person name="Berry C."/>
            <person name="Yuan Z."/>
        </authorList>
    </citation>
    <scope>NUCLEOTIDE SEQUENCE [LARGE SCALE GENOMIC DNA]</scope>
    <source>
        <strain evidence="1 2">C3-41</strain>
    </source>
</reference>
<dbReference type="HOGENOM" id="CLU_3292051_0_0_9"/>
<gene>
    <name evidence="1" type="ordered locus">Bsph_3062</name>
</gene>